<keyword evidence="14" id="KW-0464">Manganese</keyword>
<dbReference type="PRINTS" id="PR00098">
    <property type="entry name" value="CPSASE"/>
</dbReference>
<dbReference type="InterPro" id="IPR036914">
    <property type="entry name" value="MGS-like_dom_sf"/>
</dbReference>
<dbReference type="Gene3D" id="3.30.1490.20">
    <property type="entry name" value="ATP-grasp fold, A domain"/>
    <property type="match status" value="1"/>
</dbReference>
<name>R7Q0H8_CHOCR</name>
<dbReference type="Gene3D" id="3.40.50.1380">
    <property type="entry name" value="Methylglyoxal synthase-like domain"/>
    <property type="match status" value="1"/>
</dbReference>
<dbReference type="Pfam" id="PF25596">
    <property type="entry name" value="CPSase_L_D1"/>
    <property type="match status" value="2"/>
</dbReference>
<dbReference type="Gene3D" id="1.10.1030.10">
    <property type="entry name" value="Carbamoyl-phosphate synthetase, large subunit oligomerisation domain"/>
    <property type="match status" value="1"/>
</dbReference>
<keyword evidence="6" id="KW-0436">Ligase</keyword>
<keyword evidence="10 21" id="KW-0547">Nucleotide-binding</keyword>
<dbReference type="SUPFAM" id="SSF48108">
    <property type="entry name" value="Carbamoyl phosphate synthetase, large subunit connection domain"/>
    <property type="match status" value="1"/>
</dbReference>
<dbReference type="HAMAP" id="MF_01210_B">
    <property type="entry name" value="CPSase_L_chain_B"/>
    <property type="match status" value="1"/>
</dbReference>
<feature type="domain" description="ATP-grasp" evidence="22">
    <location>
        <begin position="726"/>
        <end position="918"/>
    </location>
</feature>
<dbReference type="OrthoDB" id="434at2759"/>
<evidence type="ECO:0000256" key="12">
    <source>
        <dbReference type="ARBA" id="ARBA00022842"/>
    </source>
</evidence>
<dbReference type="Gramene" id="CDF32157">
    <property type="protein sequence ID" value="CDF32157"/>
    <property type="gene ID" value="CHC_T00008596001"/>
</dbReference>
<dbReference type="CDD" id="cd01424">
    <property type="entry name" value="MGS_CPS_II"/>
    <property type="match status" value="1"/>
</dbReference>
<dbReference type="FunFam" id="3.40.50.20:FF:000003">
    <property type="entry name" value="Carbamoyl-phosphate synthase large chain"/>
    <property type="match status" value="1"/>
</dbReference>
<keyword evidence="25" id="KW-1185">Reference proteome</keyword>
<evidence type="ECO:0000256" key="11">
    <source>
        <dbReference type="ARBA" id="ARBA00022840"/>
    </source>
</evidence>
<dbReference type="UniPathway" id="UPA00070">
    <property type="reaction ID" value="UER00115"/>
</dbReference>
<dbReference type="Pfam" id="PF02786">
    <property type="entry name" value="CPSase_L_D2"/>
    <property type="match status" value="2"/>
</dbReference>
<sequence>MSGSSLPEGLNPEYWGPLYANSTKPLVRRTDIKTILLIGAGAIVIGQGAEFDYSGTQACKALRAEGYKVVLVNSNPATIMTDPETADRVYIEPLTTEVLEKIIIIEKPDALLPTMGGQTGLNLATALAEQGILEKYGVELIGAKMDAIQKGEDRLLFRNAMEKIGVKCCKSGIVENMEMAEAVAQEIGSFPLIIRPAFTLGGTGGGIAYNRPEYLRMAQIGIDASPVNQILVEQSLLGWKEYELEVMRDGADNVVIVCSIENVDPMGVHTGDSITVAPTQTLTDREYQNLRDMSLAIIREIGVETGGSNIQFSVNPANGDIIVIEMNPRVSRSSALASKATGFPIAKLAAKLSVGNSLVEVKNDITQKTPACFEPALDYVVTKVPRFAFEKFSGAVDTLSTQMRAVGETMAIGRTFVESFQKALRSLETGRSGWGMDGKDKAVSSKTALESILRVPTPDRIFFVRNAYEMGMSIEDVFELSKYDPWFLGKMLEIFEMGESMKKHESVTAIETQDMYKYKSTGFSDKQMAFALNTTEDEVRSHRKQLGVVPVYKTVDTCAAEFEAYTPYMYSSYDSMRSWGPTVSLDSETPPPTGKKKVVILGQGPNRIGQGIEFDYCCVHACFALRDAGFETVMINSNPETVSTDYDTADRLYFEPLTLEDVIGVLEAEKPDGIVVQFGGQTPLKLAVALEEYLASEEAQKAGLKCSILGTPPDSIDAAEDRDRFMAILQELGIRQPANGIARSYGEAAAIAAEIDYPVVVRPSYVLGGRGMEIVYNESELHRYMSADVVVESEHPVLIDRFLDNAIEVDVDAVADMHGNVVIGGIMEHIEAAGIHSGDSACSLPTISIPYNAMVTIRSWTIALAKRLGVIGLMNVQWAVQGESVFILEANPRASRTVPFVSKAIGQPLAKIASLAMMGSTLKSLGMEKEIIPRYTCVKEAVLPFKKFPGADILLSPEMRSTGEVMGIDDSFAMAYAKAELASGLVIPTSGRVFMSLGDQDKESAIPLAFDMVDLGFKIYATRGTYVQLIAGGLNPTDVEMVLKVHEGRPHVLDRIKNGEVNLFISSPSRKPEDLESTRIVRRSALSSNIPYVTTVAAARALAQAIRVLQTQEITVKAMQDYHKTAPPVVLLAAADIASTL</sequence>
<dbReference type="SUPFAM" id="SSF52335">
    <property type="entry name" value="Methylglyoxal synthase-like"/>
    <property type="match status" value="1"/>
</dbReference>
<dbReference type="Gene3D" id="3.40.50.20">
    <property type="match status" value="2"/>
</dbReference>
<organism evidence="24 25">
    <name type="scientific">Chondrus crispus</name>
    <name type="common">Carrageen Irish moss</name>
    <name type="synonym">Polymorpha crispa</name>
    <dbReference type="NCBI Taxonomy" id="2769"/>
    <lineage>
        <taxon>Eukaryota</taxon>
        <taxon>Rhodophyta</taxon>
        <taxon>Florideophyceae</taxon>
        <taxon>Rhodymeniophycidae</taxon>
        <taxon>Gigartinales</taxon>
        <taxon>Gigartinaceae</taxon>
        <taxon>Chondrus</taxon>
    </lineage>
</organism>
<dbReference type="GO" id="GO:0016036">
    <property type="term" value="P:cellular response to phosphate starvation"/>
    <property type="evidence" value="ECO:0007669"/>
    <property type="project" value="EnsemblPlants"/>
</dbReference>
<dbReference type="NCBIfam" id="NF009455">
    <property type="entry name" value="PRK12815.1"/>
    <property type="match status" value="1"/>
</dbReference>
<dbReference type="GO" id="GO:0004088">
    <property type="term" value="F:carbamoyl-phosphate synthase (glutamine-hydrolyzing) activity"/>
    <property type="evidence" value="ECO:0007669"/>
    <property type="project" value="UniProtKB-EC"/>
</dbReference>
<proteinExistence type="inferred from homology"/>
<evidence type="ECO:0000313" key="25">
    <source>
        <dbReference type="Proteomes" id="UP000012073"/>
    </source>
</evidence>
<evidence type="ECO:0000256" key="9">
    <source>
        <dbReference type="ARBA" id="ARBA00022737"/>
    </source>
</evidence>
<comment type="cofactor">
    <cofactor evidence="1">
        <name>Mn(2+)</name>
        <dbReference type="ChEBI" id="CHEBI:29035"/>
    </cofactor>
</comment>
<comment type="pathway">
    <text evidence="2">Amino-acid biosynthesis; L-arginine biosynthesis; carbamoyl phosphate from bicarbonate: step 1/1.</text>
</comment>
<dbReference type="Proteomes" id="UP000012073">
    <property type="component" value="Unassembled WGS sequence"/>
</dbReference>
<comment type="catalytic activity">
    <reaction evidence="19">
        <text>hydrogencarbonate + NH4(+) + 2 ATP = carbamoyl phosphate + 2 ADP + phosphate + 2 H(+)</text>
        <dbReference type="Rhea" id="RHEA:18029"/>
        <dbReference type="ChEBI" id="CHEBI:15378"/>
        <dbReference type="ChEBI" id="CHEBI:17544"/>
        <dbReference type="ChEBI" id="CHEBI:28938"/>
        <dbReference type="ChEBI" id="CHEBI:30616"/>
        <dbReference type="ChEBI" id="CHEBI:43474"/>
        <dbReference type="ChEBI" id="CHEBI:58228"/>
        <dbReference type="ChEBI" id="CHEBI:456216"/>
        <dbReference type="EC" id="6.3.4.16"/>
    </reaction>
</comment>
<dbReference type="GO" id="GO:0006526">
    <property type="term" value="P:L-arginine biosynthetic process"/>
    <property type="evidence" value="ECO:0007669"/>
    <property type="project" value="UniProtKB-KW"/>
</dbReference>
<protein>
    <recommendedName>
        <fullName evidence="20">Carbamoyl phosphate synthase arginine-specific large chain, chloroplastic</fullName>
        <ecNumber evidence="15">6.3.4.16</ecNumber>
        <ecNumber evidence="4">6.3.5.5</ecNumber>
    </recommendedName>
    <alternativeName>
        <fullName evidence="17">Ammonium-dependent carbamoyl phosphate synthetase</fullName>
    </alternativeName>
    <alternativeName>
        <fullName evidence="16">Arginine-specific carbamoyl phosphate synthetase, ammonia chain</fullName>
    </alternativeName>
    <alternativeName>
        <fullName evidence="18">Glutamine-dependent carbamoyl phosphate synthetase</fullName>
    </alternativeName>
</protein>
<evidence type="ECO:0000256" key="1">
    <source>
        <dbReference type="ARBA" id="ARBA00001936"/>
    </source>
</evidence>
<evidence type="ECO:0000313" key="24">
    <source>
        <dbReference type="EMBL" id="CDF32157.1"/>
    </source>
</evidence>
<dbReference type="Pfam" id="PF02142">
    <property type="entry name" value="MGS"/>
    <property type="match status" value="1"/>
</dbReference>
<keyword evidence="12" id="KW-0460">Magnesium</keyword>
<evidence type="ECO:0000259" key="23">
    <source>
        <dbReference type="PROSITE" id="PS51855"/>
    </source>
</evidence>
<dbReference type="AlphaFoldDB" id="R7Q0H8"/>
<dbReference type="EC" id="6.3.4.16" evidence="15"/>
<dbReference type="InterPro" id="IPR006275">
    <property type="entry name" value="CPSase_lsu"/>
</dbReference>
<evidence type="ECO:0000256" key="17">
    <source>
        <dbReference type="ARBA" id="ARBA00044318"/>
    </source>
</evidence>
<keyword evidence="5" id="KW-0055">Arginine biosynthesis</keyword>
<dbReference type="STRING" id="2769.R7Q0H8"/>
<dbReference type="GO" id="GO:0005524">
    <property type="term" value="F:ATP binding"/>
    <property type="evidence" value="ECO:0007669"/>
    <property type="project" value="UniProtKB-UniRule"/>
</dbReference>
<dbReference type="InterPro" id="IPR005480">
    <property type="entry name" value="CPSase_lsu_oligo"/>
</dbReference>
<reference evidence="25" key="1">
    <citation type="journal article" date="2013" name="Proc. Natl. Acad. Sci. U.S.A.">
        <title>Genome structure and metabolic features in the red seaweed Chondrus crispus shed light on evolution of the Archaeplastida.</title>
        <authorList>
            <person name="Collen J."/>
            <person name="Porcel B."/>
            <person name="Carre W."/>
            <person name="Ball S.G."/>
            <person name="Chaparro C."/>
            <person name="Tonon T."/>
            <person name="Barbeyron T."/>
            <person name="Michel G."/>
            <person name="Noel B."/>
            <person name="Valentin K."/>
            <person name="Elias M."/>
            <person name="Artiguenave F."/>
            <person name="Arun A."/>
            <person name="Aury J.M."/>
            <person name="Barbosa-Neto J.F."/>
            <person name="Bothwell J.H."/>
            <person name="Bouget F.Y."/>
            <person name="Brillet L."/>
            <person name="Cabello-Hurtado F."/>
            <person name="Capella-Gutierrez S."/>
            <person name="Charrier B."/>
            <person name="Cladiere L."/>
            <person name="Cock J.M."/>
            <person name="Coelho S.M."/>
            <person name="Colleoni C."/>
            <person name="Czjzek M."/>
            <person name="Da Silva C."/>
            <person name="Delage L."/>
            <person name="Denoeud F."/>
            <person name="Deschamps P."/>
            <person name="Dittami S.M."/>
            <person name="Gabaldon T."/>
            <person name="Gachon C.M."/>
            <person name="Groisillier A."/>
            <person name="Herve C."/>
            <person name="Jabbari K."/>
            <person name="Katinka M."/>
            <person name="Kloareg B."/>
            <person name="Kowalczyk N."/>
            <person name="Labadie K."/>
            <person name="Leblanc C."/>
            <person name="Lopez P.J."/>
            <person name="McLachlan D.H."/>
            <person name="Meslet-Cladiere L."/>
            <person name="Moustafa A."/>
            <person name="Nehr Z."/>
            <person name="Nyvall Collen P."/>
            <person name="Panaud O."/>
            <person name="Partensky F."/>
            <person name="Poulain J."/>
            <person name="Rensing S.A."/>
            <person name="Rousvoal S."/>
            <person name="Samson G."/>
            <person name="Symeonidi A."/>
            <person name="Weissenbach J."/>
            <person name="Zambounis A."/>
            <person name="Wincker P."/>
            <person name="Boyen C."/>
        </authorList>
    </citation>
    <scope>NUCLEOTIDE SEQUENCE [LARGE SCALE GENOMIC DNA]</scope>
    <source>
        <strain evidence="25">cv. Stackhouse</strain>
    </source>
</reference>
<dbReference type="SMART" id="SM01096">
    <property type="entry name" value="CPSase_L_D3"/>
    <property type="match status" value="1"/>
</dbReference>
<evidence type="ECO:0000256" key="15">
    <source>
        <dbReference type="ARBA" id="ARBA00044063"/>
    </source>
</evidence>
<evidence type="ECO:0000256" key="19">
    <source>
        <dbReference type="ARBA" id="ARBA00047359"/>
    </source>
</evidence>
<dbReference type="Pfam" id="PF02787">
    <property type="entry name" value="CPSase_L_D3"/>
    <property type="match status" value="1"/>
</dbReference>
<evidence type="ECO:0000256" key="13">
    <source>
        <dbReference type="ARBA" id="ARBA00022975"/>
    </source>
</evidence>
<evidence type="ECO:0000256" key="14">
    <source>
        <dbReference type="ARBA" id="ARBA00023211"/>
    </source>
</evidence>
<dbReference type="PROSITE" id="PS50975">
    <property type="entry name" value="ATP_GRASP"/>
    <property type="match status" value="2"/>
</dbReference>
<evidence type="ECO:0000256" key="16">
    <source>
        <dbReference type="ARBA" id="ARBA00044249"/>
    </source>
</evidence>
<dbReference type="InterPro" id="IPR033937">
    <property type="entry name" value="MGS_CPS_CarB"/>
</dbReference>
<feature type="domain" description="MGS-like" evidence="23">
    <location>
        <begin position="985"/>
        <end position="1129"/>
    </location>
</feature>
<dbReference type="OMA" id="DYEIADR"/>
<dbReference type="InterPro" id="IPR036897">
    <property type="entry name" value="CarbamoylP_synth_lsu_oligo_sf"/>
</dbReference>
<evidence type="ECO:0000256" key="2">
    <source>
        <dbReference type="ARBA" id="ARBA00005077"/>
    </source>
</evidence>
<evidence type="ECO:0000256" key="20">
    <source>
        <dbReference type="ARBA" id="ARBA00074190"/>
    </source>
</evidence>
<dbReference type="InterPro" id="IPR016185">
    <property type="entry name" value="PreATP-grasp_dom_sf"/>
</dbReference>
<dbReference type="PROSITE" id="PS00867">
    <property type="entry name" value="CPSASE_2"/>
    <property type="match status" value="2"/>
</dbReference>
<dbReference type="FunFam" id="3.30.1490.20:FF:000001">
    <property type="entry name" value="Carbamoyl-phosphate synthase large chain"/>
    <property type="match status" value="1"/>
</dbReference>
<dbReference type="InterPro" id="IPR058047">
    <property type="entry name" value="CPSase_preATP-grasp"/>
</dbReference>
<keyword evidence="7" id="KW-0028">Amino-acid biosynthesis</keyword>
<evidence type="ECO:0000259" key="22">
    <source>
        <dbReference type="PROSITE" id="PS50975"/>
    </source>
</evidence>
<dbReference type="NCBIfam" id="TIGR01369">
    <property type="entry name" value="CPSaseII_lrg"/>
    <property type="match status" value="1"/>
</dbReference>
<dbReference type="KEGG" id="ccp:CHC_T00008596001"/>
<dbReference type="InterPro" id="IPR013815">
    <property type="entry name" value="ATP_grasp_subdomain_1"/>
</dbReference>
<dbReference type="GO" id="GO:0044205">
    <property type="term" value="P:'de novo' UMP biosynthetic process"/>
    <property type="evidence" value="ECO:0007669"/>
    <property type="project" value="UniProtKB-UniPathway"/>
</dbReference>
<dbReference type="GO" id="GO:0006541">
    <property type="term" value="P:glutamine metabolic process"/>
    <property type="evidence" value="ECO:0007669"/>
    <property type="project" value="TreeGrafter"/>
</dbReference>
<dbReference type="RefSeq" id="XP_005711822.1">
    <property type="nucleotide sequence ID" value="XM_005711765.1"/>
</dbReference>
<dbReference type="FunFam" id="3.40.50.20:FF:000001">
    <property type="entry name" value="Carbamoyl-phosphate synthase large chain"/>
    <property type="match status" value="1"/>
</dbReference>
<keyword evidence="9" id="KW-0677">Repeat</keyword>
<dbReference type="FunFam" id="3.30.470.20:FF:000007">
    <property type="entry name" value="Carbamoyl-phosphate synthase large chain"/>
    <property type="match status" value="1"/>
</dbReference>
<evidence type="ECO:0000256" key="8">
    <source>
        <dbReference type="ARBA" id="ARBA00022723"/>
    </source>
</evidence>
<dbReference type="PANTHER" id="PTHR11405:SF53">
    <property type="entry name" value="CARBAMOYL-PHOSPHATE SYNTHASE [AMMONIA], MITOCHONDRIAL"/>
    <property type="match status" value="1"/>
</dbReference>
<dbReference type="GeneID" id="17319518"/>
<comment type="similarity">
    <text evidence="3">Belongs to the CarB family.</text>
</comment>
<dbReference type="PhylomeDB" id="R7Q0H8"/>
<dbReference type="SMART" id="SM00851">
    <property type="entry name" value="MGS"/>
    <property type="match status" value="1"/>
</dbReference>
<dbReference type="Gene3D" id="3.30.470.20">
    <property type="entry name" value="ATP-grasp fold, B domain"/>
    <property type="match status" value="2"/>
</dbReference>
<dbReference type="FunFam" id="1.10.1030.10:FF:000002">
    <property type="entry name" value="Carbamoyl-phosphate synthase large chain"/>
    <property type="match status" value="1"/>
</dbReference>
<dbReference type="GO" id="GO:0005951">
    <property type="term" value="C:carbamoyl-phosphate synthase complex"/>
    <property type="evidence" value="ECO:0007669"/>
    <property type="project" value="EnsemblPlants"/>
</dbReference>
<dbReference type="PANTHER" id="PTHR11405">
    <property type="entry name" value="CARBAMOYLTRANSFERASE FAMILY MEMBER"/>
    <property type="match status" value="1"/>
</dbReference>
<dbReference type="InterPro" id="IPR005483">
    <property type="entry name" value="CPSase_dom"/>
</dbReference>
<dbReference type="GO" id="GO:0046872">
    <property type="term" value="F:metal ion binding"/>
    <property type="evidence" value="ECO:0007669"/>
    <property type="project" value="UniProtKB-KW"/>
</dbReference>
<dbReference type="PROSITE" id="PS00866">
    <property type="entry name" value="CPSASE_1"/>
    <property type="match status" value="2"/>
</dbReference>
<gene>
    <name evidence="24" type="ORF">CHC_T00008596001</name>
</gene>
<dbReference type="InterPro" id="IPR011607">
    <property type="entry name" value="MGS-like_dom"/>
</dbReference>
<evidence type="ECO:0000256" key="10">
    <source>
        <dbReference type="ARBA" id="ARBA00022741"/>
    </source>
</evidence>
<evidence type="ECO:0000256" key="7">
    <source>
        <dbReference type="ARBA" id="ARBA00022605"/>
    </source>
</evidence>
<keyword evidence="11 21" id="KW-0067">ATP-binding</keyword>
<dbReference type="InterPro" id="IPR011761">
    <property type="entry name" value="ATP-grasp"/>
</dbReference>
<dbReference type="InterPro" id="IPR005479">
    <property type="entry name" value="CPAse_ATP-bd"/>
</dbReference>
<dbReference type="SUPFAM" id="SSF56059">
    <property type="entry name" value="Glutathione synthetase ATP-binding domain-like"/>
    <property type="match status" value="2"/>
</dbReference>
<keyword evidence="8" id="KW-0479">Metal-binding</keyword>
<evidence type="ECO:0000256" key="18">
    <source>
        <dbReference type="ARBA" id="ARBA00044334"/>
    </source>
</evidence>
<feature type="domain" description="ATP-grasp" evidence="22">
    <location>
        <begin position="158"/>
        <end position="354"/>
    </location>
</feature>
<evidence type="ECO:0000256" key="3">
    <source>
        <dbReference type="ARBA" id="ARBA00009799"/>
    </source>
</evidence>
<evidence type="ECO:0000256" key="4">
    <source>
        <dbReference type="ARBA" id="ARBA00012738"/>
    </source>
</evidence>
<dbReference type="PROSITE" id="PS51855">
    <property type="entry name" value="MGS"/>
    <property type="match status" value="1"/>
</dbReference>
<evidence type="ECO:0000256" key="5">
    <source>
        <dbReference type="ARBA" id="ARBA00022571"/>
    </source>
</evidence>
<dbReference type="FunFam" id="3.30.470.20:FF:000013">
    <property type="entry name" value="Carbamoyl-phosphate synthase large chain"/>
    <property type="match status" value="1"/>
</dbReference>
<dbReference type="EMBL" id="HG001459">
    <property type="protein sequence ID" value="CDF32157.1"/>
    <property type="molecule type" value="Genomic_DNA"/>
</dbReference>
<dbReference type="GO" id="GO:0004087">
    <property type="term" value="F:carbamoyl-phosphate synthase (ammonia) activity"/>
    <property type="evidence" value="ECO:0007669"/>
    <property type="project" value="UniProtKB-EC"/>
</dbReference>
<dbReference type="NCBIfam" id="NF003671">
    <property type="entry name" value="PRK05294.1"/>
    <property type="match status" value="1"/>
</dbReference>
<dbReference type="EC" id="6.3.5.5" evidence="4"/>
<accession>R7Q0H8</accession>
<dbReference type="SUPFAM" id="SSF52440">
    <property type="entry name" value="PreATP-grasp domain"/>
    <property type="match status" value="2"/>
</dbReference>
<evidence type="ECO:0000256" key="6">
    <source>
        <dbReference type="ARBA" id="ARBA00022598"/>
    </source>
</evidence>
<keyword evidence="13" id="KW-0665">Pyrimidine biosynthesis</keyword>
<evidence type="ECO:0000256" key="21">
    <source>
        <dbReference type="PROSITE-ProRule" id="PRU00409"/>
    </source>
</evidence>